<keyword evidence="4 10" id="KW-0547">Nucleotide-binding</keyword>
<comment type="similarity">
    <text evidence="1 10">Belongs to the Cob(I)alamin adenosyltransferase family.</text>
</comment>
<dbReference type="Pfam" id="PF17653">
    <property type="entry name" value="DUF5522"/>
    <property type="match status" value="1"/>
</dbReference>
<dbReference type="NCBIfam" id="TIGR00636">
    <property type="entry name" value="PduO_Nterm"/>
    <property type="match status" value="1"/>
</dbReference>
<keyword evidence="14" id="KW-1185">Reference proteome</keyword>
<dbReference type="InterPro" id="IPR016030">
    <property type="entry name" value="CblAdoTrfase-like"/>
</dbReference>
<evidence type="ECO:0000313" key="13">
    <source>
        <dbReference type="EMBL" id="CAB9516046.1"/>
    </source>
</evidence>
<dbReference type="AlphaFoldDB" id="A0A9N8EB67"/>
<evidence type="ECO:0000313" key="14">
    <source>
        <dbReference type="Proteomes" id="UP001153069"/>
    </source>
</evidence>
<dbReference type="FunFam" id="1.20.1200.10:FF:000001">
    <property type="entry name" value="Cob(I)yrinic acid a,c-diamide adenosyltransferase"/>
    <property type="match status" value="1"/>
</dbReference>
<dbReference type="InterPro" id="IPR029499">
    <property type="entry name" value="PduO-typ"/>
</dbReference>
<dbReference type="GO" id="GO:0009235">
    <property type="term" value="P:cobalamin metabolic process"/>
    <property type="evidence" value="ECO:0007669"/>
    <property type="project" value="UniProtKB-ARBA"/>
</dbReference>
<comment type="subunit">
    <text evidence="2">Homotrimer.</text>
</comment>
<comment type="function">
    <text evidence="7">Converts cob(I)alamin to adenosylcobalamin (adenosylcob(III)alamin), a coenzyme for methylmalonyl-CoA mutase, therefore participates in the final step of the vitamin B12 conversion. Generates adenosylcobalamin (AdoCbl) and directly delivers the cofactor to MUT in a transfer that is stimulated by ATP-binding to MMAB and gated by MMAA.</text>
</comment>
<evidence type="ECO:0000256" key="1">
    <source>
        <dbReference type="ARBA" id="ARBA00007487"/>
    </source>
</evidence>
<evidence type="ECO:0000256" key="10">
    <source>
        <dbReference type="RuleBase" id="RU366026"/>
    </source>
</evidence>
<dbReference type="Gene3D" id="1.20.1200.10">
    <property type="entry name" value="Cobalamin adenosyltransferase-like"/>
    <property type="match status" value="1"/>
</dbReference>
<dbReference type="PANTHER" id="PTHR12213:SF0">
    <property type="entry name" value="CORRINOID ADENOSYLTRANSFERASE MMAB"/>
    <property type="match status" value="1"/>
</dbReference>
<evidence type="ECO:0000256" key="11">
    <source>
        <dbReference type="SAM" id="MobiDB-lite"/>
    </source>
</evidence>
<evidence type="ECO:0000256" key="6">
    <source>
        <dbReference type="ARBA" id="ARBA00051988"/>
    </source>
</evidence>
<evidence type="ECO:0000256" key="8">
    <source>
        <dbReference type="ARBA" id="ARBA00071654"/>
    </source>
</evidence>
<evidence type="ECO:0000259" key="12">
    <source>
        <dbReference type="Pfam" id="PF01923"/>
    </source>
</evidence>
<dbReference type="InterPro" id="IPR040807">
    <property type="entry name" value="DUF5522"/>
</dbReference>
<accession>A0A9N8EB67</accession>
<dbReference type="InterPro" id="IPR036451">
    <property type="entry name" value="CblAdoTrfase-like_sf"/>
</dbReference>
<comment type="caution">
    <text evidence="13">The sequence shown here is derived from an EMBL/GenBank/DDBJ whole genome shotgun (WGS) entry which is preliminary data.</text>
</comment>
<evidence type="ECO:0000256" key="9">
    <source>
        <dbReference type="ARBA" id="ARBA00075216"/>
    </source>
</evidence>
<dbReference type="Proteomes" id="UP001153069">
    <property type="component" value="Unassembled WGS sequence"/>
</dbReference>
<feature type="region of interest" description="Disordered" evidence="11">
    <location>
        <begin position="322"/>
        <end position="351"/>
    </location>
</feature>
<dbReference type="EMBL" id="CAICTM010000756">
    <property type="protein sequence ID" value="CAB9516046.1"/>
    <property type="molecule type" value="Genomic_DNA"/>
</dbReference>
<feature type="compositionally biased region" description="Low complexity" evidence="11">
    <location>
        <begin position="339"/>
        <end position="351"/>
    </location>
</feature>
<evidence type="ECO:0000256" key="4">
    <source>
        <dbReference type="ARBA" id="ARBA00022741"/>
    </source>
</evidence>
<feature type="compositionally biased region" description="Low complexity" evidence="11">
    <location>
        <begin position="86"/>
        <end position="98"/>
    </location>
</feature>
<evidence type="ECO:0000256" key="5">
    <source>
        <dbReference type="ARBA" id="ARBA00022840"/>
    </source>
</evidence>
<protein>
    <recommendedName>
        <fullName evidence="8">Corrinoid adenosyltransferase MMAB</fullName>
    </recommendedName>
    <alternativeName>
        <fullName evidence="9">ATP:co(I)rrinoid adenosyltransferase MMAB</fullName>
    </alternativeName>
</protein>
<dbReference type="GO" id="GO:0008817">
    <property type="term" value="F:corrinoid adenosyltransferase activity"/>
    <property type="evidence" value="ECO:0007669"/>
    <property type="project" value="TreeGrafter"/>
</dbReference>
<feature type="region of interest" description="Disordered" evidence="11">
    <location>
        <begin position="52"/>
        <end position="72"/>
    </location>
</feature>
<keyword evidence="5 10" id="KW-0067">ATP-binding</keyword>
<sequence>MQDIEDLHQHALLQGSKSYVDPATGFTCFTELVHLQRGKCCGNQCRHCPYGWSNVPNPSIRRTPKVQSGDPGSIQLRLDELERNRQLQQQQPQVNGKSNGKKKKKGGTHGGRLTDKNVPYTGTGDKGTSQLLTGERRSKNDAAFEAMGTVDELCSVVGVAHAFLVERQSTSVDYGDLPEWLLQVMSRLFDAGSHIAKPVSNHHDDDDEDDDDDADTKFKADGVGGGMHMDHIEALEDWIDIMTESLPELRNFILPTGSVTAAQFHVCRTVCRRAERSVVPLVNDGVCDPNVMKYINRLSDFLFTAARWCNYCQNNPEIEYRRPERRDKQRVATARDLNKNGNNNNSNSPSS</sequence>
<keyword evidence="3 10" id="KW-0808">Transferase</keyword>
<organism evidence="13 14">
    <name type="scientific">Seminavis robusta</name>
    <dbReference type="NCBI Taxonomy" id="568900"/>
    <lineage>
        <taxon>Eukaryota</taxon>
        <taxon>Sar</taxon>
        <taxon>Stramenopiles</taxon>
        <taxon>Ochrophyta</taxon>
        <taxon>Bacillariophyta</taxon>
        <taxon>Bacillariophyceae</taxon>
        <taxon>Bacillariophycidae</taxon>
        <taxon>Naviculales</taxon>
        <taxon>Naviculaceae</taxon>
        <taxon>Seminavis</taxon>
    </lineage>
</organism>
<dbReference type="SUPFAM" id="SSF89028">
    <property type="entry name" value="Cobalamin adenosyltransferase-like"/>
    <property type="match status" value="1"/>
</dbReference>
<comment type="catalytic activity">
    <reaction evidence="6">
        <text>cob(I)alamin-[corrinoid adenosyltransferase] + ATP = apo-[corrinoid adenosyltransferase] + adenosylcob(III)alamin + triphosphate</text>
        <dbReference type="Rhea" id="RHEA:56796"/>
        <dbReference type="Rhea" id="RHEA-COMP:14743"/>
        <dbReference type="Rhea" id="RHEA-COMP:14744"/>
        <dbReference type="ChEBI" id="CHEBI:18036"/>
        <dbReference type="ChEBI" id="CHEBI:18408"/>
        <dbReference type="ChEBI" id="CHEBI:30616"/>
        <dbReference type="ChEBI" id="CHEBI:60488"/>
        <dbReference type="ChEBI" id="CHEBI:83228"/>
    </reaction>
    <physiologicalReaction direction="left-to-right" evidence="6">
        <dbReference type="Rhea" id="RHEA:56797"/>
    </physiologicalReaction>
</comment>
<proteinExistence type="inferred from homology"/>
<dbReference type="PANTHER" id="PTHR12213">
    <property type="entry name" value="CORRINOID ADENOSYLTRANSFERASE"/>
    <property type="match status" value="1"/>
</dbReference>
<evidence type="ECO:0000256" key="2">
    <source>
        <dbReference type="ARBA" id="ARBA00011233"/>
    </source>
</evidence>
<dbReference type="GO" id="GO:0005524">
    <property type="term" value="F:ATP binding"/>
    <property type="evidence" value="ECO:0007669"/>
    <property type="project" value="UniProtKB-UniRule"/>
</dbReference>
<evidence type="ECO:0000256" key="3">
    <source>
        <dbReference type="ARBA" id="ARBA00022679"/>
    </source>
</evidence>
<feature type="domain" description="Cobalamin adenosyltransferase-like" evidence="12">
    <location>
        <begin position="120"/>
        <end position="309"/>
    </location>
</feature>
<dbReference type="Pfam" id="PF01923">
    <property type="entry name" value="Cob_adeno_trans"/>
    <property type="match status" value="1"/>
</dbReference>
<name>A0A9N8EB67_9STRA</name>
<gene>
    <name evidence="13" type="ORF">SEMRO_757_G197900.1</name>
</gene>
<evidence type="ECO:0000256" key="7">
    <source>
        <dbReference type="ARBA" id="ARBA00056747"/>
    </source>
</evidence>
<dbReference type="OrthoDB" id="549173at2759"/>
<reference evidence="13" key="1">
    <citation type="submission" date="2020-06" db="EMBL/GenBank/DDBJ databases">
        <authorList>
            <consortium name="Plant Systems Biology data submission"/>
        </authorList>
    </citation>
    <scope>NUCLEOTIDE SEQUENCE</scope>
    <source>
        <strain evidence="13">D6</strain>
    </source>
</reference>
<feature type="region of interest" description="Disordered" evidence="11">
    <location>
        <begin position="85"/>
        <end position="134"/>
    </location>
</feature>